<accession>A0A521DEX4</accession>
<evidence type="ECO:0000256" key="1">
    <source>
        <dbReference type="ARBA" id="ARBA00004772"/>
    </source>
</evidence>
<protein>
    <recommendedName>
        <fullName evidence="7 9">Uroporphyrinogen-III synthase</fullName>
        <ecNumber evidence="3 9">4.2.1.75</ecNumber>
    </recommendedName>
</protein>
<evidence type="ECO:0000313" key="11">
    <source>
        <dbReference type="EMBL" id="SMO70148.1"/>
    </source>
</evidence>
<dbReference type="InterPro" id="IPR039793">
    <property type="entry name" value="UROS/Hem4"/>
</dbReference>
<comment type="pathway">
    <text evidence="1 9">Porphyrin-containing compound metabolism; protoporphyrin-IX biosynthesis; coproporphyrinogen-III from 5-aminolevulinate: step 3/4.</text>
</comment>
<feature type="domain" description="Tetrapyrrole biosynthesis uroporphyrinogen III synthase" evidence="10">
    <location>
        <begin position="21"/>
        <end position="228"/>
    </location>
</feature>
<sequence length="249" mass="27975">MRQAKRNILVTRPLSAQQLEYARILGLEPIIEPALEFHFPHYWDEVLRVINEHPKSDWVFTSANGVKALKELMNSGLQVRPETQLFAVGAKTREALQDLGLDAKIPRKENGKHLAELIIKEGKINSVIYFHGNLSRDEMTDRLGEEGIEVIELEVYETVINPVEVPGRPIAGILFYSPSAVEGFARGAGFEDDLPPLFAIGPTTAKALKEHTDQQVEIAGRPDTEVLLRLTADYLFNQSEDHITREDRG</sequence>
<name>A0A521DEX4_9BACT</name>
<evidence type="ECO:0000256" key="9">
    <source>
        <dbReference type="RuleBase" id="RU366031"/>
    </source>
</evidence>
<organism evidence="11 12">
    <name type="scientific">Fodinibius sediminis</name>
    <dbReference type="NCBI Taxonomy" id="1214077"/>
    <lineage>
        <taxon>Bacteria</taxon>
        <taxon>Pseudomonadati</taxon>
        <taxon>Balneolota</taxon>
        <taxon>Balneolia</taxon>
        <taxon>Balneolales</taxon>
        <taxon>Balneolaceae</taxon>
        <taxon>Fodinibius</taxon>
    </lineage>
</organism>
<comment type="similarity">
    <text evidence="2 9">Belongs to the uroporphyrinogen-III synthase family.</text>
</comment>
<dbReference type="InterPro" id="IPR003754">
    <property type="entry name" value="4pyrrol_synth_uPrphyn_synth"/>
</dbReference>
<dbReference type="Pfam" id="PF02602">
    <property type="entry name" value="HEM4"/>
    <property type="match status" value="1"/>
</dbReference>
<dbReference type="PANTHER" id="PTHR38042:SF1">
    <property type="entry name" value="UROPORPHYRINOGEN-III SYNTHASE, CHLOROPLASTIC"/>
    <property type="match status" value="1"/>
</dbReference>
<evidence type="ECO:0000256" key="7">
    <source>
        <dbReference type="ARBA" id="ARBA00040167"/>
    </source>
</evidence>
<dbReference type="PANTHER" id="PTHR38042">
    <property type="entry name" value="UROPORPHYRINOGEN-III SYNTHASE, CHLOROPLASTIC"/>
    <property type="match status" value="1"/>
</dbReference>
<dbReference type="Gene3D" id="3.40.50.10090">
    <property type="match status" value="2"/>
</dbReference>
<keyword evidence="5 9" id="KW-0627">Porphyrin biosynthesis</keyword>
<gene>
    <name evidence="11" type="ORF">SAMN06265218_11024</name>
</gene>
<evidence type="ECO:0000256" key="8">
    <source>
        <dbReference type="ARBA" id="ARBA00048617"/>
    </source>
</evidence>
<comment type="function">
    <text evidence="6 9">Catalyzes cyclization of the linear tetrapyrrole, hydroxymethylbilane, to the macrocyclic uroporphyrinogen III.</text>
</comment>
<dbReference type="GO" id="GO:0006782">
    <property type="term" value="P:protoporphyrinogen IX biosynthetic process"/>
    <property type="evidence" value="ECO:0007669"/>
    <property type="project" value="UniProtKB-UniRule"/>
</dbReference>
<dbReference type="Proteomes" id="UP000317593">
    <property type="component" value="Unassembled WGS sequence"/>
</dbReference>
<dbReference type="InterPro" id="IPR036108">
    <property type="entry name" value="4pyrrol_syn_uPrphyn_synt_sf"/>
</dbReference>
<reference evidence="11 12" key="1">
    <citation type="submission" date="2017-05" db="EMBL/GenBank/DDBJ databases">
        <authorList>
            <person name="Varghese N."/>
            <person name="Submissions S."/>
        </authorList>
    </citation>
    <scope>NUCLEOTIDE SEQUENCE [LARGE SCALE GENOMIC DNA]</scope>
    <source>
        <strain evidence="11 12">DSM 21194</strain>
    </source>
</reference>
<keyword evidence="12" id="KW-1185">Reference proteome</keyword>
<dbReference type="CDD" id="cd06578">
    <property type="entry name" value="HemD"/>
    <property type="match status" value="1"/>
</dbReference>
<evidence type="ECO:0000256" key="2">
    <source>
        <dbReference type="ARBA" id="ARBA00008133"/>
    </source>
</evidence>
<dbReference type="SUPFAM" id="SSF69618">
    <property type="entry name" value="HemD-like"/>
    <property type="match status" value="1"/>
</dbReference>
<dbReference type="AlphaFoldDB" id="A0A521DEX4"/>
<comment type="catalytic activity">
    <reaction evidence="8 9">
        <text>hydroxymethylbilane = uroporphyrinogen III + H2O</text>
        <dbReference type="Rhea" id="RHEA:18965"/>
        <dbReference type="ChEBI" id="CHEBI:15377"/>
        <dbReference type="ChEBI" id="CHEBI:57308"/>
        <dbReference type="ChEBI" id="CHEBI:57845"/>
        <dbReference type="EC" id="4.2.1.75"/>
    </reaction>
</comment>
<dbReference type="OrthoDB" id="1523900at2"/>
<keyword evidence="4 9" id="KW-0456">Lyase</keyword>
<evidence type="ECO:0000256" key="3">
    <source>
        <dbReference type="ARBA" id="ARBA00013109"/>
    </source>
</evidence>
<evidence type="ECO:0000256" key="5">
    <source>
        <dbReference type="ARBA" id="ARBA00023244"/>
    </source>
</evidence>
<dbReference type="GO" id="GO:0006780">
    <property type="term" value="P:uroporphyrinogen III biosynthetic process"/>
    <property type="evidence" value="ECO:0007669"/>
    <property type="project" value="UniProtKB-UniRule"/>
</dbReference>
<dbReference type="GO" id="GO:0004852">
    <property type="term" value="F:uroporphyrinogen-III synthase activity"/>
    <property type="evidence" value="ECO:0007669"/>
    <property type="project" value="UniProtKB-UniRule"/>
</dbReference>
<evidence type="ECO:0000256" key="6">
    <source>
        <dbReference type="ARBA" id="ARBA00037589"/>
    </source>
</evidence>
<evidence type="ECO:0000313" key="12">
    <source>
        <dbReference type="Proteomes" id="UP000317593"/>
    </source>
</evidence>
<dbReference type="EC" id="4.2.1.75" evidence="3 9"/>
<evidence type="ECO:0000256" key="4">
    <source>
        <dbReference type="ARBA" id="ARBA00023239"/>
    </source>
</evidence>
<dbReference type="RefSeq" id="WP_142714805.1">
    <property type="nucleotide sequence ID" value="NZ_FXTH01000010.1"/>
</dbReference>
<evidence type="ECO:0000259" key="10">
    <source>
        <dbReference type="Pfam" id="PF02602"/>
    </source>
</evidence>
<dbReference type="EMBL" id="FXTH01000010">
    <property type="protein sequence ID" value="SMO70148.1"/>
    <property type="molecule type" value="Genomic_DNA"/>
</dbReference>
<proteinExistence type="inferred from homology"/>